<dbReference type="InterPro" id="IPR011014">
    <property type="entry name" value="MscS_channel_TM-2"/>
</dbReference>
<dbReference type="InterPro" id="IPR023408">
    <property type="entry name" value="MscS_beta-dom_sf"/>
</dbReference>
<comment type="function">
    <text evidence="7">Mechanosensitive channel that participates in the regulation of osmotic pressure changes within the cell, opening in response to stretch forces in the membrane lipid bilayer, without the need for other proteins. Contributes to normal resistance to hypoosmotic shock. Forms an ion channel of 1.0 nanosiemens conductance with a slight preference for anions.</text>
</comment>
<evidence type="ECO:0000259" key="9">
    <source>
        <dbReference type="Pfam" id="PF21082"/>
    </source>
</evidence>
<dbReference type="Gene3D" id="2.30.30.60">
    <property type="match status" value="1"/>
</dbReference>
<keyword evidence="7" id="KW-0406">Ion transport</keyword>
<evidence type="ECO:0000313" key="11">
    <source>
        <dbReference type="Proteomes" id="UP000214747"/>
    </source>
</evidence>
<organism evidence="10 11">
    <name type="scientific">Herbaspirillum aquaticum</name>
    <dbReference type="NCBI Taxonomy" id="568783"/>
    <lineage>
        <taxon>Bacteria</taxon>
        <taxon>Pseudomonadati</taxon>
        <taxon>Pseudomonadota</taxon>
        <taxon>Betaproteobacteria</taxon>
        <taxon>Burkholderiales</taxon>
        <taxon>Oxalobacteraceae</taxon>
        <taxon>Herbaspirillum</taxon>
    </lineage>
</organism>
<dbReference type="SUPFAM" id="SSF82689">
    <property type="entry name" value="Mechanosensitive channel protein MscS (YggB), C-terminal domain"/>
    <property type="match status" value="1"/>
</dbReference>
<evidence type="ECO:0000256" key="6">
    <source>
        <dbReference type="ARBA" id="ARBA00023136"/>
    </source>
</evidence>
<feature type="domain" description="Mechanosensitive ion channel MscS" evidence="8">
    <location>
        <begin position="106"/>
        <end position="171"/>
    </location>
</feature>
<gene>
    <name evidence="10" type="ORF">CEJ45_22380</name>
</gene>
<dbReference type="Pfam" id="PF05552">
    <property type="entry name" value="MS_channel_1st_1"/>
    <property type="match status" value="1"/>
</dbReference>
<dbReference type="Pfam" id="PF00924">
    <property type="entry name" value="MS_channel_2nd"/>
    <property type="match status" value="1"/>
</dbReference>
<dbReference type="PANTHER" id="PTHR30221">
    <property type="entry name" value="SMALL-CONDUCTANCE MECHANOSENSITIVE CHANNEL"/>
    <property type="match status" value="1"/>
</dbReference>
<proteinExistence type="inferred from homology"/>
<dbReference type="Pfam" id="PF21082">
    <property type="entry name" value="MS_channel_3rd"/>
    <property type="match status" value="1"/>
</dbReference>
<dbReference type="EMBL" id="NJGV01000028">
    <property type="protein sequence ID" value="OWY32253.1"/>
    <property type="molecule type" value="Genomic_DNA"/>
</dbReference>
<keyword evidence="6 7" id="KW-0472">Membrane</keyword>
<keyword evidence="4 7" id="KW-0812">Transmembrane</keyword>
<keyword evidence="7" id="KW-0407">Ion channel</keyword>
<keyword evidence="5 7" id="KW-1133">Transmembrane helix</keyword>
<dbReference type="Gene3D" id="1.10.287.1260">
    <property type="match status" value="1"/>
</dbReference>
<dbReference type="RefSeq" id="WP_088757255.1">
    <property type="nucleotide sequence ID" value="NZ_JARJFG010000042.1"/>
</dbReference>
<dbReference type="SUPFAM" id="SSF50182">
    <property type="entry name" value="Sm-like ribonucleoproteins"/>
    <property type="match status" value="1"/>
</dbReference>
<keyword evidence="3" id="KW-1003">Cell membrane</keyword>
<dbReference type="PANTHER" id="PTHR30221:SF3">
    <property type="entry name" value="SMALL-CONDUCTANCE MECHANOSENSITIVE CHANNEL"/>
    <property type="match status" value="1"/>
</dbReference>
<reference evidence="10 11" key="1">
    <citation type="journal article" date="2010" name="Int. J. Syst. Evol. Microbiol.">
        <title>Reclassification of Herbaspirillum putei as a later heterotypic synonym of Herbaspirillum huttiense, with the description of H. huttiense subsp. huttiense subsp. nov. and H. huttiense subsp. putei subsp. nov., comb. nov., and description of Herbaspirillum aquaticum sp. nov.</title>
        <authorList>
            <person name="Dobritsa A.P."/>
            <person name="Reddy M.C."/>
            <person name="Samadpour M."/>
        </authorList>
    </citation>
    <scope>NUCLEOTIDE SEQUENCE [LARGE SCALE GENOMIC DNA]</scope>
    <source>
        <strain evidence="10 11">IEH 4430</strain>
    </source>
</reference>
<dbReference type="GO" id="GO:0005886">
    <property type="term" value="C:plasma membrane"/>
    <property type="evidence" value="ECO:0007669"/>
    <property type="project" value="UniProtKB-SubCell"/>
</dbReference>
<feature type="transmembrane region" description="Helical" evidence="7">
    <location>
        <begin position="90"/>
        <end position="119"/>
    </location>
</feature>
<comment type="similarity">
    <text evidence="2 7">Belongs to the MscS (TC 1.A.23) family.</text>
</comment>
<evidence type="ECO:0000256" key="2">
    <source>
        <dbReference type="ARBA" id="ARBA00008017"/>
    </source>
</evidence>
<dbReference type="Gene3D" id="3.30.70.100">
    <property type="match status" value="1"/>
</dbReference>
<evidence type="ECO:0000256" key="1">
    <source>
        <dbReference type="ARBA" id="ARBA00004651"/>
    </source>
</evidence>
<feature type="domain" description="Mechanosensitive ion channel MscS C-terminal" evidence="9">
    <location>
        <begin position="180"/>
        <end position="254"/>
    </location>
</feature>
<name>A0A225SMF0_9BURK</name>
<keyword evidence="7" id="KW-0997">Cell inner membrane</keyword>
<comment type="caution">
    <text evidence="10">The sequence shown here is derived from an EMBL/GenBank/DDBJ whole genome shotgun (WGS) entry which is preliminary data.</text>
</comment>
<evidence type="ECO:0000256" key="4">
    <source>
        <dbReference type="ARBA" id="ARBA00022692"/>
    </source>
</evidence>
<comment type="caution">
    <text evidence="7">Lacks conserved residue(s) required for the propagation of feature annotation.</text>
</comment>
<dbReference type="InterPro" id="IPR049278">
    <property type="entry name" value="MS_channel_C"/>
</dbReference>
<evidence type="ECO:0000259" key="8">
    <source>
        <dbReference type="Pfam" id="PF00924"/>
    </source>
</evidence>
<evidence type="ECO:0000256" key="5">
    <source>
        <dbReference type="ARBA" id="ARBA00022989"/>
    </source>
</evidence>
<protein>
    <recommendedName>
        <fullName evidence="7">Small-conductance mechanosensitive channel</fullName>
    </recommendedName>
</protein>
<accession>A0A225SMF0</accession>
<dbReference type="AlphaFoldDB" id="A0A225SMF0"/>
<dbReference type="InterPro" id="IPR011066">
    <property type="entry name" value="MscS_channel_C_sf"/>
</dbReference>
<sequence>MPDHLLNFETLINLYLVPFGLKVIAAIVIWIVGGMFINTLSKIVRRVLTARQFETTLINYASSAMHVILRILLVMGILEVCGIPTTSFAAMIGAVGVALGVAWSGLLSNFAAGIFLVVLRPFKVGDYITAAGQTGTVSDIGLVTTIITTDNNLRVIIGNNKLFSENIINYNVNATRRTDLRCQIAYSVDPQQAIAKLSERIKAIPNVLQTPAPGIVIQEFNATGTLIALRVHAPTPNFGQVYNDVQNAIAEVCLKEGWPAPATYQVAVPLAQPPQN</sequence>
<evidence type="ECO:0000256" key="7">
    <source>
        <dbReference type="RuleBase" id="RU369025"/>
    </source>
</evidence>
<dbReference type="InterPro" id="IPR010920">
    <property type="entry name" value="LSM_dom_sf"/>
</dbReference>
<dbReference type="GO" id="GO:0008381">
    <property type="term" value="F:mechanosensitive monoatomic ion channel activity"/>
    <property type="evidence" value="ECO:0007669"/>
    <property type="project" value="InterPro"/>
</dbReference>
<dbReference type="InterPro" id="IPR008910">
    <property type="entry name" value="MSC_TM_helix"/>
</dbReference>
<evidence type="ECO:0000256" key="3">
    <source>
        <dbReference type="ARBA" id="ARBA00022475"/>
    </source>
</evidence>
<evidence type="ECO:0000313" key="10">
    <source>
        <dbReference type="EMBL" id="OWY32253.1"/>
    </source>
</evidence>
<comment type="subunit">
    <text evidence="7">Homoheptamer.</text>
</comment>
<dbReference type="InterPro" id="IPR006685">
    <property type="entry name" value="MscS_channel_2nd"/>
</dbReference>
<feature type="transmembrane region" description="Helical" evidence="7">
    <location>
        <begin position="12"/>
        <end position="37"/>
    </location>
</feature>
<dbReference type="SUPFAM" id="SSF82861">
    <property type="entry name" value="Mechanosensitive channel protein MscS (YggB), transmembrane region"/>
    <property type="match status" value="1"/>
</dbReference>
<keyword evidence="11" id="KW-1185">Reference proteome</keyword>
<dbReference type="InterPro" id="IPR045275">
    <property type="entry name" value="MscS_archaea/bacteria_type"/>
</dbReference>
<comment type="subcellular location">
    <subcellularLocation>
        <location evidence="7">Cell inner membrane</location>
        <topology evidence="7">Multi-pass membrane protein</topology>
    </subcellularLocation>
    <subcellularLocation>
        <location evidence="1">Cell membrane</location>
        <topology evidence="1">Multi-pass membrane protein</topology>
    </subcellularLocation>
</comment>
<dbReference type="Proteomes" id="UP000214747">
    <property type="component" value="Unassembled WGS sequence"/>
</dbReference>
<keyword evidence="7" id="KW-0813">Transport</keyword>